<dbReference type="EMBL" id="SRLO01000513">
    <property type="protein sequence ID" value="TNN53545.1"/>
    <property type="molecule type" value="Genomic_DNA"/>
</dbReference>
<comment type="caution">
    <text evidence="2">The sequence shown here is derived from an EMBL/GenBank/DDBJ whole genome shotgun (WGS) entry which is preliminary data.</text>
</comment>
<evidence type="ECO:0000256" key="1">
    <source>
        <dbReference type="SAM" id="MobiDB-lite"/>
    </source>
</evidence>
<sequence>MTLPSEDMTLPSEDMTQPCEDMTQPCEDMTLPSEDMTLPSEDMTILSEDMTLPSEDMTLPSEDMTLPCEDMTLPCEDMTQPCEDMTLPSEDMTLPSEDMTLPSEDMTLPSEDMNLPSEDITLPSEDMTLPSLLEVTIVTGEQVPFLNRETWFVKADGLKVHLLSPNQSPAFCPVVHPSRAACSRTPRWSDFSVTRWVGLTSYFIQVMLLLPASTVERPHILAVVMSLHLALHPGGHPALLVWLGAHRNCIYTARLWDVEVNGTLSVFDRVAINGVEVRLRSADAAL</sequence>
<gene>
    <name evidence="2" type="primary">ZAN_0</name>
    <name evidence="2" type="ORF">EYF80_036245</name>
</gene>
<organism evidence="2 3">
    <name type="scientific">Liparis tanakae</name>
    <name type="common">Tanaka's snailfish</name>
    <dbReference type="NCBI Taxonomy" id="230148"/>
    <lineage>
        <taxon>Eukaryota</taxon>
        <taxon>Metazoa</taxon>
        <taxon>Chordata</taxon>
        <taxon>Craniata</taxon>
        <taxon>Vertebrata</taxon>
        <taxon>Euteleostomi</taxon>
        <taxon>Actinopterygii</taxon>
        <taxon>Neopterygii</taxon>
        <taxon>Teleostei</taxon>
        <taxon>Neoteleostei</taxon>
        <taxon>Acanthomorphata</taxon>
        <taxon>Eupercaria</taxon>
        <taxon>Perciformes</taxon>
        <taxon>Cottioidei</taxon>
        <taxon>Cottales</taxon>
        <taxon>Liparidae</taxon>
        <taxon>Liparis</taxon>
    </lineage>
</organism>
<reference evidence="2 3" key="1">
    <citation type="submission" date="2019-03" db="EMBL/GenBank/DDBJ databases">
        <title>First draft genome of Liparis tanakae, snailfish: a comprehensive survey of snailfish specific genes.</title>
        <authorList>
            <person name="Kim W."/>
            <person name="Song I."/>
            <person name="Jeong J.-H."/>
            <person name="Kim D."/>
            <person name="Kim S."/>
            <person name="Ryu S."/>
            <person name="Song J.Y."/>
            <person name="Lee S.K."/>
        </authorList>
    </citation>
    <scope>NUCLEOTIDE SEQUENCE [LARGE SCALE GENOMIC DNA]</scope>
    <source>
        <tissue evidence="2">Muscle</tissue>
    </source>
</reference>
<proteinExistence type="predicted"/>
<evidence type="ECO:0000313" key="2">
    <source>
        <dbReference type="EMBL" id="TNN53545.1"/>
    </source>
</evidence>
<dbReference type="Proteomes" id="UP000314294">
    <property type="component" value="Unassembled WGS sequence"/>
</dbReference>
<evidence type="ECO:0000313" key="3">
    <source>
        <dbReference type="Proteomes" id="UP000314294"/>
    </source>
</evidence>
<keyword evidence="3" id="KW-1185">Reference proteome</keyword>
<protein>
    <submittedName>
        <fullName evidence="2">Zonadhesin</fullName>
    </submittedName>
</protein>
<dbReference type="OrthoDB" id="447516at2759"/>
<name>A0A4Z2GJV9_9TELE</name>
<dbReference type="AlphaFoldDB" id="A0A4Z2GJV9"/>
<accession>A0A4Z2GJV9</accession>
<feature type="region of interest" description="Disordered" evidence="1">
    <location>
        <begin position="1"/>
        <end position="32"/>
    </location>
</feature>